<gene>
    <name evidence="1" type="ordered locus">Cyan10605_0324</name>
</gene>
<dbReference type="KEGG" id="can:Cyan10605_0324"/>
<sequence>MSRELRMFKFEYDSHKSQSNAKKHGMDFVEAQQLWQDEDLLEIPTKTETEPKWIVIAKLKQKHWTAVITYRGDIVPIISVRRAKSKEIKLYESERI</sequence>
<dbReference type="Proteomes" id="UP000010480">
    <property type="component" value="Chromosome"/>
</dbReference>
<dbReference type="InterPro" id="IPR007460">
    <property type="entry name" value="BrnT_toxin"/>
</dbReference>
<organism evidence="1 2">
    <name type="scientific">Cyanobacterium aponinum (strain PCC 10605)</name>
    <dbReference type="NCBI Taxonomy" id="755178"/>
    <lineage>
        <taxon>Bacteria</taxon>
        <taxon>Bacillati</taxon>
        <taxon>Cyanobacteriota</taxon>
        <taxon>Cyanophyceae</taxon>
        <taxon>Oscillatoriophycideae</taxon>
        <taxon>Chroococcales</taxon>
        <taxon>Geminocystaceae</taxon>
        <taxon>Cyanobacterium</taxon>
    </lineage>
</organism>
<reference evidence="2" key="1">
    <citation type="journal article" date="2013" name="Proc. Natl. Acad. Sci. U.S.A.">
        <title>Improving the coverage of the cyanobacterial phylum using diversity-driven genome sequencing.</title>
        <authorList>
            <person name="Shih P.M."/>
            <person name="Wu D."/>
            <person name="Latifi A."/>
            <person name="Axen S.D."/>
            <person name="Fewer D.P."/>
            <person name="Talla E."/>
            <person name="Calteau A."/>
            <person name="Cai F."/>
            <person name="Tandeau de Marsac N."/>
            <person name="Rippka R."/>
            <person name="Herdman M."/>
            <person name="Sivonen K."/>
            <person name="Coursin T."/>
            <person name="Laurent T."/>
            <person name="Goodwin L."/>
            <person name="Nolan M."/>
            <person name="Davenport K.W."/>
            <person name="Han C.S."/>
            <person name="Rubin E.M."/>
            <person name="Eisen J.A."/>
            <person name="Woyke T."/>
            <person name="Gugger M."/>
            <person name="Kerfeld C.A."/>
        </authorList>
    </citation>
    <scope>NUCLEOTIDE SEQUENCE [LARGE SCALE GENOMIC DNA]</scope>
    <source>
        <strain evidence="2">PCC 10605</strain>
    </source>
</reference>
<keyword evidence="2" id="KW-1185">Reference proteome</keyword>
<dbReference type="Pfam" id="PF04365">
    <property type="entry name" value="BrnT_toxin"/>
    <property type="match status" value="1"/>
</dbReference>
<dbReference type="EMBL" id="CP003947">
    <property type="protein sequence ID" value="AFZ52472.1"/>
    <property type="molecule type" value="Genomic_DNA"/>
</dbReference>
<name>K9Z163_CYAAP</name>
<protein>
    <recommendedName>
        <fullName evidence="3">Toxin-antitoxin system, toxin component</fullName>
    </recommendedName>
</protein>
<evidence type="ECO:0000313" key="2">
    <source>
        <dbReference type="Proteomes" id="UP000010480"/>
    </source>
</evidence>
<accession>K9Z163</accession>
<dbReference type="Gene3D" id="3.10.450.530">
    <property type="entry name" value="Ribonuclease toxin, BrnT, of type II toxin-antitoxin system"/>
    <property type="match status" value="1"/>
</dbReference>
<dbReference type="eggNOG" id="COG2929">
    <property type="taxonomic scope" value="Bacteria"/>
</dbReference>
<proteinExistence type="predicted"/>
<dbReference type="STRING" id="755178.Cyan10605_0324"/>
<evidence type="ECO:0008006" key="3">
    <source>
        <dbReference type="Google" id="ProtNLM"/>
    </source>
</evidence>
<dbReference type="InterPro" id="IPR038573">
    <property type="entry name" value="BrnT_sf"/>
</dbReference>
<dbReference type="HOGENOM" id="CLU_149290_2_0_3"/>
<evidence type="ECO:0000313" key="1">
    <source>
        <dbReference type="EMBL" id="AFZ52472.1"/>
    </source>
</evidence>
<dbReference type="AlphaFoldDB" id="K9Z163"/>